<keyword evidence="4" id="KW-0808">Transferase</keyword>
<dbReference type="SMART" id="SM00091">
    <property type="entry name" value="PAS"/>
    <property type="match status" value="2"/>
</dbReference>
<evidence type="ECO:0000313" key="12">
    <source>
        <dbReference type="Proteomes" id="UP001139104"/>
    </source>
</evidence>
<feature type="domain" description="Histidine kinase" evidence="9">
    <location>
        <begin position="530"/>
        <end position="749"/>
    </location>
</feature>
<accession>A0ABS9ZAR0</accession>
<comment type="catalytic activity">
    <reaction evidence="1">
        <text>ATP + protein L-histidine = ADP + protein N-phospho-L-histidine.</text>
        <dbReference type="EC" id="2.7.13.3"/>
    </reaction>
</comment>
<dbReference type="Pfam" id="PF00512">
    <property type="entry name" value="HisKA"/>
    <property type="match status" value="1"/>
</dbReference>
<evidence type="ECO:0000256" key="7">
    <source>
        <dbReference type="SAM" id="MobiDB-lite"/>
    </source>
</evidence>
<dbReference type="InterPro" id="IPR005467">
    <property type="entry name" value="His_kinase_dom"/>
</dbReference>
<proteinExistence type="predicted"/>
<dbReference type="RefSeq" id="WP_243068190.1">
    <property type="nucleotide sequence ID" value="NZ_JAIVFK010000030.1"/>
</dbReference>
<dbReference type="Pfam" id="PF08447">
    <property type="entry name" value="PAS_3"/>
    <property type="match status" value="1"/>
</dbReference>
<dbReference type="Gene3D" id="3.30.565.10">
    <property type="entry name" value="Histidine kinase-like ATPase, C-terminal domain"/>
    <property type="match status" value="1"/>
</dbReference>
<keyword evidence="12" id="KW-1185">Reference proteome</keyword>
<comment type="caution">
    <text evidence="11">The sequence shown here is derived from an EMBL/GenBank/DDBJ whole genome shotgun (WGS) entry which is preliminary data.</text>
</comment>
<keyword evidence="5" id="KW-0418">Kinase</keyword>
<keyword evidence="8" id="KW-0472">Membrane</keyword>
<evidence type="ECO:0000313" key="11">
    <source>
        <dbReference type="EMBL" id="MCI4684287.1"/>
    </source>
</evidence>
<dbReference type="Gene3D" id="2.10.70.100">
    <property type="match status" value="1"/>
</dbReference>
<dbReference type="Proteomes" id="UP001139104">
    <property type="component" value="Unassembled WGS sequence"/>
</dbReference>
<dbReference type="SUPFAM" id="SSF55874">
    <property type="entry name" value="ATPase domain of HSP90 chaperone/DNA topoisomerase II/histidine kinase"/>
    <property type="match status" value="1"/>
</dbReference>
<dbReference type="PANTHER" id="PTHR43047">
    <property type="entry name" value="TWO-COMPONENT HISTIDINE PROTEIN KINASE"/>
    <property type="match status" value="1"/>
</dbReference>
<dbReference type="InterPro" id="IPR035965">
    <property type="entry name" value="PAS-like_dom_sf"/>
</dbReference>
<dbReference type="InterPro" id="IPR000700">
    <property type="entry name" value="PAS-assoc_C"/>
</dbReference>
<dbReference type="InterPro" id="IPR000014">
    <property type="entry name" value="PAS"/>
</dbReference>
<dbReference type="InterPro" id="IPR003594">
    <property type="entry name" value="HATPase_dom"/>
</dbReference>
<dbReference type="EMBL" id="JAIVFP010000001">
    <property type="protein sequence ID" value="MCI4684287.1"/>
    <property type="molecule type" value="Genomic_DNA"/>
</dbReference>
<dbReference type="Pfam" id="PF02518">
    <property type="entry name" value="HATPase_c"/>
    <property type="match status" value="1"/>
</dbReference>
<dbReference type="InterPro" id="IPR013655">
    <property type="entry name" value="PAS_fold_3"/>
</dbReference>
<dbReference type="InterPro" id="IPR004358">
    <property type="entry name" value="Sig_transdc_His_kin-like_C"/>
</dbReference>
<feature type="region of interest" description="Disordered" evidence="7">
    <location>
        <begin position="1"/>
        <end position="26"/>
    </location>
</feature>
<dbReference type="InterPro" id="IPR036890">
    <property type="entry name" value="HATPase_C_sf"/>
</dbReference>
<evidence type="ECO:0000256" key="5">
    <source>
        <dbReference type="ARBA" id="ARBA00022777"/>
    </source>
</evidence>
<dbReference type="SUPFAM" id="SSF47384">
    <property type="entry name" value="Homodimeric domain of signal transducing histidine kinase"/>
    <property type="match status" value="1"/>
</dbReference>
<dbReference type="PANTHER" id="PTHR43047:SF72">
    <property type="entry name" value="OSMOSENSING HISTIDINE PROTEIN KINASE SLN1"/>
    <property type="match status" value="1"/>
</dbReference>
<dbReference type="Pfam" id="PF12860">
    <property type="entry name" value="PAS_7"/>
    <property type="match status" value="1"/>
</dbReference>
<evidence type="ECO:0000259" key="9">
    <source>
        <dbReference type="PROSITE" id="PS50109"/>
    </source>
</evidence>
<dbReference type="EC" id="2.7.13.3" evidence="2"/>
<dbReference type="Gene3D" id="3.30.450.20">
    <property type="entry name" value="PAS domain"/>
    <property type="match status" value="2"/>
</dbReference>
<dbReference type="CDD" id="cd00130">
    <property type="entry name" value="PAS"/>
    <property type="match status" value="1"/>
</dbReference>
<gene>
    <name evidence="11" type="ORF">K2U94_16215</name>
</gene>
<dbReference type="SMART" id="SM00086">
    <property type="entry name" value="PAC"/>
    <property type="match status" value="1"/>
</dbReference>
<feature type="transmembrane region" description="Helical" evidence="8">
    <location>
        <begin position="31"/>
        <end position="51"/>
    </location>
</feature>
<organism evidence="11 12">
    <name type="scientific">Candidatus Rhodoblastus alkanivorans</name>
    <dbReference type="NCBI Taxonomy" id="2954117"/>
    <lineage>
        <taxon>Bacteria</taxon>
        <taxon>Pseudomonadati</taxon>
        <taxon>Pseudomonadota</taxon>
        <taxon>Alphaproteobacteria</taxon>
        <taxon>Hyphomicrobiales</taxon>
        <taxon>Rhodoblastaceae</taxon>
        <taxon>Rhodoblastus</taxon>
    </lineage>
</organism>
<dbReference type="InterPro" id="IPR036097">
    <property type="entry name" value="HisK_dim/P_sf"/>
</dbReference>
<dbReference type="PROSITE" id="PS50113">
    <property type="entry name" value="PAC"/>
    <property type="match status" value="1"/>
</dbReference>
<dbReference type="SUPFAM" id="SSF55785">
    <property type="entry name" value="PYP-like sensor domain (PAS domain)"/>
    <property type="match status" value="2"/>
</dbReference>
<dbReference type="InterPro" id="IPR001610">
    <property type="entry name" value="PAC"/>
</dbReference>
<keyword evidence="8" id="KW-1133">Transmembrane helix</keyword>
<evidence type="ECO:0000259" key="10">
    <source>
        <dbReference type="PROSITE" id="PS50113"/>
    </source>
</evidence>
<dbReference type="PRINTS" id="PR00344">
    <property type="entry name" value="BCTRLSENSOR"/>
</dbReference>
<reference evidence="11" key="1">
    <citation type="journal article" date="2022" name="ISME J.">
        <title>Identification of active gaseous-alkane degraders at natural gas seeps.</title>
        <authorList>
            <person name="Farhan Ul Haque M."/>
            <person name="Hernandez M."/>
            <person name="Crombie A.T."/>
            <person name="Murrell J.C."/>
        </authorList>
    </citation>
    <scope>NUCLEOTIDE SEQUENCE</scope>
    <source>
        <strain evidence="11">PC2</strain>
    </source>
</reference>
<protein>
    <recommendedName>
        <fullName evidence="2">histidine kinase</fullName>
        <ecNumber evidence="2">2.7.13.3</ecNumber>
    </recommendedName>
</protein>
<keyword evidence="3" id="KW-0597">Phosphoprotein</keyword>
<name>A0ABS9ZAR0_9HYPH</name>
<sequence length="763" mass="83237">MTPLFPRGDNAPHREQAAPASPSSKERLEPLLRAAVPTLIALFLLTLFGVAAQVAMQTHDRVVPEALAQMDMVGRIAAEDLNAAARRAPPGEPAQMILESALGNLDTHGRIIAVTDASGLVIATLPRGAVPEIPLADHLGPAQPLTVFAEKAGPMRLSLPSGADVLATVRNLRPPFGQLAIIRPLDSTMSEWRATVWRSALLFLLTAAVMGVVAFAYFAQTSRAVDAESDRARIRNRIDAALNRGRCGLWDWDLATGRIYWSDSMYDMLSMTRTDEFLSFGDLRALIHPEDENLAGVAEQLTAGRIASIDHAFRIRDAEGQWIWIRARAQVIHEGRERAPHLVGIAVDISEQVRLAERSAAADLRLRDAVESISEAFVLWDAQNRLVLCNSKFQRVHGLPAEAAAPGTPYLKVMAHSRNVAEQAEALPDDGAGRVYEARLADGRWLQINERRTKDGGYVSVGADISALKQHEQQLLDSERRLTATVADLRKSRQTLEFQAQQLAELAERYLEQKAVAETANRAKSDFLANMSHELRTPLTHIIGFAEVMEQQYFGEIGNPRYLQYANHIRQSGEYLHGVISDVLEMSRLDAGQVALNAREVDLAPTLAETVDAYRAPAEAKKVKIAFDPPAEARVFADPSLLRRVVVILLKNAVKFTPEGGSVAVRAVRDGAAYDIIVEDSGCGMSAEELAPVCHPFEQRSPLMQDGMKGPGLGLAIARSLVELHGGELRIDSTPGQGTRVGIHLPGPRQQAQNRIAAISAAE</sequence>
<evidence type="ECO:0000256" key="1">
    <source>
        <dbReference type="ARBA" id="ARBA00000085"/>
    </source>
</evidence>
<feature type="coiled-coil region" evidence="6">
    <location>
        <begin position="489"/>
        <end position="520"/>
    </location>
</feature>
<dbReference type="PROSITE" id="PS50109">
    <property type="entry name" value="HIS_KIN"/>
    <property type="match status" value="1"/>
</dbReference>
<dbReference type="SMART" id="SM00388">
    <property type="entry name" value="HisKA"/>
    <property type="match status" value="1"/>
</dbReference>
<dbReference type="NCBIfam" id="TIGR00229">
    <property type="entry name" value="sensory_box"/>
    <property type="match status" value="1"/>
</dbReference>
<keyword evidence="8" id="KW-0812">Transmembrane</keyword>
<evidence type="ECO:0000256" key="3">
    <source>
        <dbReference type="ARBA" id="ARBA00022553"/>
    </source>
</evidence>
<feature type="domain" description="PAC" evidence="10">
    <location>
        <begin position="309"/>
        <end position="361"/>
    </location>
</feature>
<feature type="transmembrane region" description="Helical" evidence="8">
    <location>
        <begin position="199"/>
        <end position="219"/>
    </location>
</feature>
<dbReference type="CDD" id="cd00082">
    <property type="entry name" value="HisKA"/>
    <property type="match status" value="1"/>
</dbReference>
<dbReference type="SMART" id="SM00387">
    <property type="entry name" value="HATPase_c"/>
    <property type="match status" value="1"/>
</dbReference>
<evidence type="ECO:0000256" key="8">
    <source>
        <dbReference type="SAM" id="Phobius"/>
    </source>
</evidence>
<evidence type="ECO:0000256" key="2">
    <source>
        <dbReference type="ARBA" id="ARBA00012438"/>
    </source>
</evidence>
<dbReference type="CDD" id="cd00075">
    <property type="entry name" value="HATPase"/>
    <property type="match status" value="1"/>
</dbReference>
<evidence type="ECO:0000256" key="4">
    <source>
        <dbReference type="ARBA" id="ARBA00022679"/>
    </source>
</evidence>
<dbReference type="Gene3D" id="1.10.287.130">
    <property type="match status" value="1"/>
</dbReference>
<keyword evidence="6" id="KW-0175">Coiled coil</keyword>
<evidence type="ECO:0000256" key="6">
    <source>
        <dbReference type="SAM" id="Coils"/>
    </source>
</evidence>
<dbReference type="InterPro" id="IPR003661">
    <property type="entry name" value="HisK_dim/P_dom"/>
</dbReference>